<dbReference type="AlphaFoldDB" id="A0A5C7FEL4"/>
<evidence type="ECO:0000256" key="7">
    <source>
        <dbReference type="PIRSR" id="PIRSR601952-1"/>
    </source>
</evidence>
<comment type="caution">
    <text evidence="11">The sequence shown here is derived from an EMBL/GenBank/DDBJ whole genome shotgun (WGS) entry which is preliminary data.</text>
</comment>
<evidence type="ECO:0000256" key="4">
    <source>
        <dbReference type="ARBA" id="ARBA00022801"/>
    </source>
</evidence>
<dbReference type="PANTHER" id="PTHR11596:SF5">
    <property type="entry name" value="ALKALINE PHOSPHATASE"/>
    <property type="match status" value="1"/>
</dbReference>
<comment type="similarity">
    <text evidence="1 9">Belongs to the alkaline phosphatase family.</text>
</comment>
<feature type="binding site" evidence="8">
    <location>
        <position position="136"/>
    </location>
    <ligand>
        <name>Mg(2+)</name>
        <dbReference type="ChEBI" id="CHEBI:18420"/>
    </ligand>
</feature>
<dbReference type="EMBL" id="VOXD01000029">
    <property type="protein sequence ID" value="TXF87934.1"/>
    <property type="molecule type" value="Genomic_DNA"/>
</dbReference>
<feature type="binding site" evidence="8">
    <location>
        <position position="251"/>
    </location>
    <ligand>
        <name>Mg(2+)</name>
        <dbReference type="ChEBI" id="CHEBI:18420"/>
    </ligand>
</feature>
<dbReference type="PANTHER" id="PTHR11596">
    <property type="entry name" value="ALKALINE PHOSPHATASE"/>
    <property type="match status" value="1"/>
</dbReference>
<dbReference type="Pfam" id="PF00245">
    <property type="entry name" value="Alk_phosphatase"/>
    <property type="match status" value="1"/>
</dbReference>
<evidence type="ECO:0000256" key="5">
    <source>
        <dbReference type="ARBA" id="ARBA00022833"/>
    </source>
</evidence>
<dbReference type="GO" id="GO:0004035">
    <property type="term" value="F:alkaline phosphatase activity"/>
    <property type="evidence" value="ECO:0007669"/>
    <property type="project" value="TreeGrafter"/>
</dbReference>
<keyword evidence="6 8" id="KW-0460">Magnesium</keyword>
<reference evidence="11 12" key="1">
    <citation type="submission" date="2019-08" db="EMBL/GenBank/DDBJ databases">
        <title>Lewinella sp. strain SSH13 Genome sequencing and assembly.</title>
        <authorList>
            <person name="Kim I."/>
        </authorList>
    </citation>
    <scope>NUCLEOTIDE SEQUENCE [LARGE SCALE GENOMIC DNA]</scope>
    <source>
        <strain evidence="11 12">SSH13</strain>
    </source>
</reference>
<feature type="binding site" evidence="8">
    <location>
        <position position="260"/>
    </location>
    <ligand>
        <name>Zn(2+)</name>
        <dbReference type="ChEBI" id="CHEBI:29105"/>
        <label>2</label>
    </ligand>
</feature>
<dbReference type="SMART" id="SM00098">
    <property type="entry name" value="alkPPc"/>
    <property type="match status" value="1"/>
</dbReference>
<dbReference type="SUPFAM" id="SSF53649">
    <property type="entry name" value="Alkaline phosphatase-like"/>
    <property type="match status" value="1"/>
</dbReference>
<evidence type="ECO:0000313" key="12">
    <source>
        <dbReference type="Proteomes" id="UP000321907"/>
    </source>
</evidence>
<dbReference type="GO" id="GO:0046872">
    <property type="term" value="F:metal ion binding"/>
    <property type="evidence" value="ECO:0007669"/>
    <property type="project" value="UniProtKB-KW"/>
</dbReference>
<feature type="signal peptide" evidence="10">
    <location>
        <begin position="1"/>
        <end position="23"/>
    </location>
</feature>
<feature type="binding site" evidence="8">
    <location>
        <position position="42"/>
    </location>
    <ligand>
        <name>Mg(2+)</name>
        <dbReference type="ChEBI" id="CHEBI:18420"/>
    </ligand>
</feature>
<feature type="binding site" evidence="8">
    <location>
        <position position="42"/>
    </location>
    <ligand>
        <name>Zn(2+)</name>
        <dbReference type="ChEBI" id="CHEBI:29105"/>
        <label>2</label>
    </ligand>
</feature>
<keyword evidence="12" id="KW-1185">Reference proteome</keyword>
<protein>
    <submittedName>
        <fullName evidence="11">Alkaline phosphatase</fullName>
    </submittedName>
</protein>
<comment type="cofactor">
    <cofactor evidence="8">
        <name>Zn(2+)</name>
        <dbReference type="ChEBI" id="CHEBI:29105"/>
    </cofactor>
    <text evidence="8">Binds 2 Zn(2+) ions.</text>
</comment>
<dbReference type="PRINTS" id="PR00113">
    <property type="entry name" value="ALKPHPHTASE"/>
</dbReference>
<evidence type="ECO:0000256" key="2">
    <source>
        <dbReference type="ARBA" id="ARBA00022553"/>
    </source>
</evidence>
<dbReference type="RefSeq" id="WP_147931946.1">
    <property type="nucleotide sequence ID" value="NZ_VOXD01000029.1"/>
</dbReference>
<dbReference type="Proteomes" id="UP000321907">
    <property type="component" value="Unassembled WGS sequence"/>
</dbReference>
<accession>A0A5C7FEL4</accession>
<evidence type="ECO:0000313" key="11">
    <source>
        <dbReference type="EMBL" id="TXF87934.1"/>
    </source>
</evidence>
<dbReference type="PROSITE" id="PS00123">
    <property type="entry name" value="ALKALINE_PHOSPHATASE"/>
    <property type="match status" value="1"/>
</dbReference>
<evidence type="ECO:0000256" key="3">
    <source>
        <dbReference type="ARBA" id="ARBA00022723"/>
    </source>
</evidence>
<dbReference type="InterPro" id="IPR001952">
    <property type="entry name" value="Alkaline_phosphatase"/>
</dbReference>
<proteinExistence type="inferred from homology"/>
<evidence type="ECO:0000256" key="8">
    <source>
        <dbReference type="PIRSR" id="PIRSR601952-2"/>
    </source>
</evidence>
<feature type="binding site" evidence="8">
    <location>
        <position position="134"/>
    </location>
    <ligand>
        <name>Mg(2+)</name>
        <dbReference type="ChEBI" id="CHEBI:18420"/>
    </ligand>
</feature>
<dbReference type="CDD" id="cd16012">
    <property type="entry name" value="ALP"/>
    <property type="match status" value="1"/>
</dbReference>
<dbReference type="PROSITE" id="PS51257">
    <property type="entry name" value="PROKAR_LIPOPROTEIN"/>
    <property type="match status" value="1"/>
</dbReference>
<dbReference type="Gene3D" id="3.40.720.10">
    <property type="entry name" value="Alkaline Phosphatase, subunit A"/>
    <property type="match status" value="1"/>
</dbReference>
<gene>
    <name evidence="11" type="ORF">FUA23_16910</name>
</gene>
<keyword evidence="10" id="KW-0732">Signal</keyword>
<evidence type="ECO:0000256" key="9">
    <source>
        <dbReference type="RuleBase" id="RU003946"/>
    </source>
</evidence>
<keyword evidence="4" id="KW-0378">Hydrolase</keyword>
<keyword evidence="2" id="KW-0597">Phosphoprotein</keyword>
<feature type="binding site" evidence="8">
    <location>
        <position position="298"/>
    </location>
    <ligand>
        <name>Zn(2+)</name>
        <dbReference type="ChEBI" id="CHEBI:29105"/>
        <label>2</label>
    </ligand>
</feature>
<feature type="binding site" evidence="8">
    <location>
        <position position="299"/>
    </location>
    <ligand>
        <name>Zn(2+)</name>
        <dbReference type="ChEBI" id="CHEBI:29105"/>
        <label>2</label>
    </ligand>
</feature>
<sequence>MVRITTLWLLGLSVLLISCQRSAVPASPSAGKAKNIIFLIGDGMGLTQVTTAYLYGEETPSFSRFRHIGLQRNTPVGEKITDSAAGATAFSTGYKSYNAAIGVDKDTVARQTILEWAYAKGKKTGLVATSSITHATPASFFAHVKSRNLHEDIAADFLKTPVDYTAAGGYTYFEGRKDGENLLSQLSARGYMVDTTGLPDQVDAGKRHAYLLAPDALPKMSEGRGDFLPRATTQAIDYLARDKDGFFLMVEGSQIDWGGHNNDSDYVITEVLDFEKAIANALDFAEKDGNTLVVVTADHETGGLALSALPVFGRRDYGQVKPTFSTGGHTAALVPVFAYGPGAEEFAGIYNNNEIYDKMMVAFRGLQARK</sequence>
<keyword evidence="3 8" id="KW-0479">Metal-binding</keyword>
<name>A0A5C7FEL4_9BACT</name>
<dbReference type="InterPro" id="IPR018299">
    <property type="entry name" value="Alkaline_phosphatase_AS"/>
</dbReference>
<evidence type="ECO:0000256" key="6">
    <source>
        <dbReference type="ARBA" id="ARBA00022842"/>
    </source>
</evidence>
<feature type="chain" id="PRO_5023085930" evidence="10">
    <location>
        <begin position="24"/>
        <end position="370"/>
    </location>
</feature>
<dbReference type="InterPro" id="IPR017850">
    <property type="entry name" value="Alkaline_phosphatase_core_sf"/>
</dbReference>
<keyword evidence="5 8" id="KW-0862">Zinc</keyword>
<evidence type="ECO:0000256" key="10">
    <source>
        <dbReference type="SAM" id="SignalP"/>
    </source>
</evidence>
<evidence type="ECO:0000256" key="1">
    <source>
        <dbReference type="ARBA" id="ARBA00005984"/>
    </source>
</evidence>
<feature type="active site" description="Phosphoserine intermediate" evidence="7">
    <location>
        <position position="83"/>
    </location>
</feature>
<dbReference type="OrthoDB" id="9794455at2"/>
<comment type="cofactor">
    <cofactor evidence="8">
        <name>Mg(2+)</name>
        <dbReference type="ChEBI" id="CHEBI:18420"/>
    </cofactor>
    <text evidence="8">Binds 1 Mg(2+) ion.</text>
</comment>
<organism evidence="11 12">
    <name type="scientific">Neolewinella aurantiaca</name>
    <dbReference type="NCBI Taxonomy" id="2602767"/>
    <lineage>
        <taxon>Bacteria</taxon>
        <taxon>Pseudomonadati</taxon>
        <taxon>Bacteroidota</taxon>
        <taxon>Saprospiria</taxon>
        <taxon>Saprospirales</taxon>
        <taxon>Lewinellaceae</taxon>
        <taxon>Neolewinella</taxon>
    </lineage>
</organism>
<feature type="binding site" evidence="8">
    <location>
        <position position="256"/>
    </location>
    <ligand>
        <name>Zn(2+)</name>
        <dbReference type="ChEBI" id="CHEBI:29105"/>
        <label>2</label>
    </ligand>
</feature>